<dbReference type="Pfam" id="PF00350">
    <property type="entry name" value="Dynamin_N"/>
    <property type="match status" value="1"/>
</dbReference>
<dbReference type="AlphaFoldDB" id="A0A518FZV3"/>
<feature type="transmembrane region" description="Helical" evidence="1">
    <location>
        <begin position="314"/>
        <end position="333"/>
    </location>
</feature>
<dbReference type="Gene3D" id="3.40.50.300">
    <property type="entry name" value="P-loop containing nucleotide triphosphate hydrolases"/>
    <property type="match status" value="1"/>
</dbReference>
<evidence type="ECO:0000313" key="4">
    <source>
        <dbReference type="Proteomes" id="UP000318017"/>
    </source>
</evidence>
<gene>
    <name evidence="3" type="ORF">Q31a_01680</name>
</gene>
<dbReference type="EMBL" id="CP036298">
    <property type="protein sequence ID" value="QDV21889.1"/>
    <property type="molecule type" value="Genomic_DNA"/>
</dbReference>
<sequence>MHEKSDPLSQQEGRIKEIREHLLRPIADKFGFPIGSAGSALGMPTVLCLGNHSSGKSTFVNHLAGDSIQDTGVAPTDDSFTLITYGAVEETMDGRAVVTDPQLPYRDLEQFGKPFLDHLRLKRRPIETLKNLCIIDSPGMIDHAGEHRDSSRGYDFKAVVRAFAETADLVVFFFDPDKPGTTGESLRIITESLNDSMYKLLIVFNKVDTFEDVRDFARTYGALCWNLSRVVRTKDMPHIYCTFVPDAKGDRPRSKTIELTEFEKSTRDLKTEISRVGERRRTNMVGALLDSTRSLQVHATVCQRVGWKLLVEKLSLWTGSLLLTLGGAALAWYARSNSYGLAAGVVLAIVGIALAVLTPQFLKWRLQHHIALVDKYFRESFQKKLLSQQNTRFLEGLWESVRPRTVTFLNSAGPRIIPGAPVWPARLRKLDNAIDKDIPDLLKSTK</sequence>
<dbReference type="RefSeq" id="WP_145072625.1">
    <property type="nucleotide sequence ID" value="NZ_CP036298.1"/>
</dbReference>
<dbReference type="InterPro" id="IPR027417">
    <property type="entry name" value="P-loop_NTPase"/>
</dbReference>
<accession>A0A518FZV3</accession>
<evidence type="ECO:0000256" key="1">
    <source>
        <dbReference type="SAM" id="Phobius"/>
    </source>
</evidence>
<keyword evidence="4" id="KW-1185">Reference proteome</keyword>
<protein>
    <submittedName>
        <fullName evidence="3">GTPase Era</fullName>
    </submittedName>
</protein>
<keyword evidence="1" id="KW-0812">Transmembrane</keyword>
<evidence type="ECO:0000313" key="3">
    <source>
        <dbReference type="EMBL" id="QDV21889.1"/>
    </source>
</evidence>
<dbReference type="InterPro" id="IPR045063">
    <property type="entry name" value="Dynamin_N"/>
</dbReference>
<dbReference type="OrthoDB" id="3650305at2"/>
<feature type="domain" description="Dynamin N-terminal" evidence="2">
    <location>
        <begin position="47"/>
        <end position="205"/>
    </location>
</feature>
<feature type="transmembrane region" description="Helical" evidence="1">
    <location>
        <begin position="339"/>
        <end position="357"/>
    </location>
</feature>
<dbReference type="Proteomes" id="UP000318017">
    <property type="component" value="Chromosome"/>
</dbReference>
<evidence type="ECO:0000259" key="2">
    <source>
        <dbReference type="Pfam" id="PF00350"/>
    </source>
</evidence>
<reference evidence="3 4" key="1">
    <citation type="submission" date="2019-02" db="EMBL/GenBank/DDBJ databases">
        <title>Deep-cultivation of Planctomycetes and their phenomic and genomic characterization uncovers novel biology.</title>
        <authorList>
            <person name="Wiegand S."/>
            <person name="Jogler M."/>
            <person name="Boedeker C."/>
            <person name="Pinto D."/>
            <person name="Vollmers J."/>
            <person name="Rivas-Marin E."/>
            <person name="Kohn T."/>
            <person name="Peeters S.H."/>
            <person name="Heuer A."/>
            <person name="Rast P."/>
            <person name="Oberbeckmann S."/>
            <person name="Bunk B."/>
            <person name="Jeske O."/>
            <person name="Meyerdierks A."/>
            <person name="Storesund J.E."/>
            <person name="Kallscheuer N."/>
            <person name="Luecker S."/>
            <person name="Lage O.M."/>
            <person name="Pohl T."/>
            <person name="Merkel B.J."/>
            <person name="Hornburger P."/>
            <person name="Mueller R.-W."/>
            <person name="Bruemmer F."/>
            <person name="Labrenz M."/>
            <person name="Spormann A.M."/>
            <person name="Op den Camp H."/>
            <person name="Overmann J."/>
            <person name="Amann R."/>
            <person name="Jetten M.S.M."/>
            <person name="Mascher T."/>
            <person name="Medema M.H."/>
            <person name="Devos D.P."/>
            <person name="Kaster A.-K."/>
            <person name="Ovreas L."/>
            <person name="Rohde M."/>
            <person name="Galperin M.Y."/>
            <person name="Jogler C."/>
        </authorList>
    </citation>
    <scope>NUCLEOTIDE SEQUENCE [LARGE SCALE GENOMIC DNA]</scope>
    <source>
        <strain evidence="3 4">Q31a</strain>
    </source>
</reference>
<dbReference type="KEGG" id="ahel:Q31a_01680"/>
<dbReference type="InterPro" id="IPR051943">
    <property type="entry name" value="TRAFAC_Dynamin-like_GTPase"/>
</dbReference>
<organism evidence="3 4">
    <name type="scientific">Aureliella helgolandensis</name>
    <dbReference type="NCBI Taxonomy" id="2527968"/>
    <lineage>
        <taxon>Bacteria</taxon>
        <taxon>Pseudomonadati</taxon>
        <taxon>Planctomycetota</taxon>
        <taxon>Planctomycetia</taxon>
        <taxon>Pirellulales</taxon>
        <taxon>Pirellulaceae</taxon>
        <taxon>Aureliella</taxon>
    </lineage>
</organism>
<keyword evidence="1" id="KW-0472">Membrane</keyword>
<dbReference type="PANTHER" id="PTHR43681">
    <property type="entry name" value="TRANSMEMBRANE GTPASE FZO"/>
    <property type="match status" value="1"/>
</dbReference>
<name>A0A518FZV3_9BACT</name>
<dbReference type="PANTHER" id="PTHR43681:SF1">
    <property type="entry name" value="SARCALUMENIN"/>
    <property type="match status" value="1"/>
</dbReference>
<dbReference type="SUPFAM" id="SSF52540">
    <property type="entry name" value="P-loop containing nucleoside triphosphate hydrolases"/>
    <property type="match status" value="1"/>
</dbReference>
<keyword evidence="1" id="KW-1133">Transmembrane helix</keyword>
<proteinExistence type="predicted"/>